<dbReference type="GO" id="GO:0016740">
    <property type="term" value="F:transferase activity"/>
    <property type="evidence" value="ECO:0007669"/>
    <property type="project" value="UniProtKB-KW"/>
</dbReference>
<dbReference type="AlphaFoldDB" id="A0A1R3XGH5"/>
<dbReference type="RefSeq" id="WP_076660780.1">
    <property type="nucleotide sequence ID" value="NZ_FTPR01000003.1"/>
</dbReference>
<evidence type="ECO:0000313" key="3">
    <source>
        <dbReference type="Proteomes" id="UP000186997"/>
    </source>
</evidence>
<keyword evidence="3" id="KW-1185">Reference proteome</keyword>
<protein>
    <submittedName>
        <fullName evidence="2">Glutathione S-transferase</fullName>
    </submittedName>
</protein>
<dbReference type="Proteomes" id="UP000186997">
    <property type="component" value="Unassembled WGS sequence"/>
</dbReference>
<feature type="domain" description="GST N-terminal" evidence="1">
    <location>
        <begin position="1"/>
        <end position="80"/>
    </location>
</feature>
<dbReference type="InterPro" id="IPR040079">
    <property type="entry name" value="Glutathione_S-Trfase"/>
</dbReference>
<organism evidence="2 3">
    <name type="scientific">Yoonia rosea</name>
    <dbReference type="NCBI Taxonomy" id="287098"/>
    <lineage>
        <taxon>Bacteria</taxon>
        <taxon>Pseudomonadati</taxon>
        <taxon>Pseudomonadota</taxon>
        <taxon>Alphaproteobacteria</taxon>
        <taxon>Rhodobacterales</taxon>
        <taxon>Paracoccaceae</taxon>
        <taxon>Yoonia</taxon>
    </lineage>
</organism>
<proteinExistence type="predicted"/>
<dbReference type="OrthoDB" id="9810080at2"/>
<evidence type="ECO:0000259" key="1">
    <source>
        <dbReference type="PROSITE" id="PS50404"/>
    </source>
</evidence>
<dbReference type="Pfam" id="PF02798">
    <property type="entry name" value="GST_N"/>
    <property type="match status" value="1"/>
</dbReference>
<dbReference type="PANTHER" id="PTHR44051">
    <property type="entry name" value="GLUTATHIONE S-TRANSFERASE-RELATED"/>
    <property type="match status" value="1"/>
</dbReference>
<dbReference type="SFLD" id="SFLDG00358">
    <property type="entry name" value="Main_(cytGST)"/>
    <property type="match status" value="1"/>
</dbReference>
<name>A0A1R3XGH5_9RHOB</name>
<dbReference type="Gene3D" id="3.40.30.10">
    <property type="entry name" value="Glutaredoxin"/>
    <property type="match status" value="1"/>
</dbReference>
<gene>
    <name evidence="2" type="ORF">SAMN05421665_3081</name>
</gene>
<reference evidence="3" key="1">
    <citation type="submission" date="2017-01" db="EMBL/GenBank/DDBJ databases">
        <authorList>
            <person name="Varghese N."/>
            <person name="Submissions S."/>
        </authorList>
    </citation>
    <scope>NUCLEOTIDE SEQUENCE [LARGE SCALE GENOMIC DNA]</scope>
    <source>
        <strain evidence="3">DSM 29591</strain>
    </source>
</reference>
<evidence type="ECO:0000313" key="2">
    <source>
        <dbReference type="EMBL" id="SIT90366.1"/>
    </source>
</evidence>
<dbReference type="InterPro" id="IPR004045">
    <property type="entry name" value="Glutathione_S-Trfase_N"/>
</dbReference>
<dbReference type="CDD" id="cd00299">
    <property type="entry name" value="GST_C_family"/>
    <property type="match status" value="1"/>
</dbReference>
<keyword evidence="2" id="KW-0808">Transferase</keyword>
<dbReference type="STRING" id="287098.SAMN05421665_3081"/>
<dbReference type="PANTHER" id="PTHR44051:SF9">
    <property type="entry name" value="GLUTATHIONE S-TRANSFERASE 1"/>
    <property type="match status" value="1"/>
</dbReference>
<dbReference type="PROSITE" id="PS50404">
    <property type="entry name" value="GST_NTER"/>
    <property type="match status" value="1"/>
</dbReference>
<dbReference type="InterPro" id="IPR036249">
    <property type="entry name" value="Thioredoxin-like_sf"/>
</dbReference>
<dbReference type="SFLD" id="SFLDS00019">
    <property type="entry name" value="Glutathione_Transferase_(cytos"/>
    <property type="match status" value="1"/>
</dbReference>
<accession>A0A1R3XGH5</accession>
<dbReference type="SUPFAM" id="SSF52833">
    <property type="entry name" value="Thioredoxin-like"/>
    <property type="match status" value="1"/>
</dbReference>
<dbReference type="CDD" id="cd03046">
    <property type="entry name" value="GST_N_GTT1_like"/>
    <property type="match status" value="1"/>
</dbReference>
<sequence>MIKVHCLVCSRAIRLIWLLEDLGQPYDLISYDRTDRFRAPDALRDVHPLGKSPVIEDGDLKLAESATCLRYITDKFADETHRPDPHTTEFIRHEELLDYVESSFAGACMAVLLPAMQRGDPPDDARQTLQMHLDYLASHLPATGLLFGDQAYMADIQFSYLLANLDALGFLDAAPRVKTYWDDLQKQPGYLAATQAAGPMAPKH</sequence>
<dbReference type="InterPro" id="IPR036282">
    <property type="entry name" value="Glutathione-S-Trfase_C_sf"/>
</dbReference>
<dbReference type="Gene3D" id="1.20.1050.10">
    <property type="match status" value="1"/>
</dbReference>
<dbReference type="EMBL" id="FTPR01000003">
    <property type="protein sequence ID" value="SIT90366.1"/>
    <property type="molecule type" value="Genomic_DNA"/>
</dbReference>
<dbReference type="SUPFAM" id="SSF47616">
    <property type="entry name" value="GST C-terminal domain-like"/>
    <property type="match status" value="1"/>
</dbReference>